<evidence type="ECO:0000313" key="2">
    <source>
        <dbReference type="EMBL" id="GAI73146.1"/>
    </source>
</evidence>
<reference evidence="2" key="1">
    <citation type="journal article" date="2014" name="Front. Microbiol.">
        <title>High frequency of phylogenetically diverse reductive dehalogenase-homologous genes in deep subseafloor sedimentary metagenomes.</title>
        <authorList>
            <person name="Kawai M."/>
            <person name="Futagami T."/>
            <person name="Toyoda A."/>
            <person name="Takaki Y."/>
            <person name="Nishi S."/>
            <person name="Hori S."/>
            <person name="Arai W."/>
            <person name="Tsubouchi T."/>
            <person name="Morono Y."/>
            <person name="Uchiyama I."/>
            <person name="Ito T."/>
            <person name="Fujiyama A."/>
            <person name="Inagaki F."/>
            <person name="Takami H."/>
        </authorList>
    </citation>
    <scope>NUCLEOTIDE SEQUENCE</scope>
    <source>
        <strain evidence="2">Expedition CK06-06</strain>
    </source>
</reference>
<organism evidence="2">
    <name type="scientific">marine sediment metagenome</name>
    <dbReference type="NCBI Taxonomy" id="412755"/>
    <lineage>
        <taxon>unclassified sequences</taxon>
        <taxon>metagenomes</taxon>
        <taxon>ecological metagenomes</taxon>
    </lineage>
</organism>
<protein>
    <recommendedName>
        <fullName evidence="1">Non-reducing end beta-L-arabinofuranosidase-like GH127 catalytic domain-containing protein</fullName>
    </recommendedName>
</protein>
<dbReference type="PANTHER" id="PTHR43465:SF2">
    <property type="entry name" value="DUF1680 DOMAIN PROTEIN (AFU_ORTHOLOGUE AFUA_1G08910)"/>
    <property type="match status" value="1"/>
</dbReference>
<name>X1S1V2_9ZZZZ</name>
<dbReference type="EMBL" id="BARW01011365">
    <property type="protein sequence ID" value="GAI73146.1"/>
    <property type="molecule type" value="Genomic_DNA"/>
</dbReference>
<feature type="non-terminal residue" evidence="2">
    <location>
        <position position="1"/>
    </location>
</feature>
<feature type="domain" description="Non-reducing end beta-L-arabinofuranosidase-like GH127 catalytic" evidence="1">
    <location>
        <begin position="2"/>
        <end position="246"/>
    </location>
</feature>
<accession>X1S1V2</accession>
<dbReference type="InterPro" id="IPR049174">
    <property type="entry name" value="Beta-AFase-like"/>
</dbReference>
<sequence>PGKKRGYPGHEGIEMALIKLYKATGERRYANLAKFFIDERGQQPNYYDLEAIERGEEPAPYWAALYYDREAKATGRGEDLQPFWEAPNLGIGAYTWAPVKTIPYEVPYEYNQAHKPVREQDRVVGHAVRATYLYSAMADVAAEFGDEQLRTACDRLWNNLTSKQMYITGGIGPSKANEGFTLDYDLPNETAYCETCAAVGLVFWAHRMLQLECDGRYADVMERALYNGLLSGVSLDGEKFNYVNPL</sequence>
<dbReference type="GO" id="GO:0005975">
    <property type="term" value="P:carbohydrate metabolic process"/>
    <property type="evidence" value="ECO:0007669"/>
    <property type="project" value="InterPro"/>
</dbReference>
<dbReference type="PANTHER" id="PTHR43465">
    <property type="entry name" value="DUF1680 DOMAIN PROTEIN (AFU_ORTHOLOGUE AFUA_1G08910)"/>
    <property type="match status" value="1"/>
</dbReference>
<dbReference type="AlphaFoldDB" id="X1S1V2"/>
<dbReference type="SUPFAM" id="SSF48208">
    <property type="entry name" value="Six-hairpin glycosidases"/>
    <property type="match status" value="1"/>
</dbReference>
<dbReference type="Pfam" id="PF07944">
    <property type="entry name" value="Beta-AFase-like_GH127_cat"/>
    <property type="match status" value="1"/>
</dbReference>
<feature type="non-terminal residue" evidence="2">
    <location>
        <position position="246"/>
    </location>
</feature>
<evidence type="ECO:0000259" key="1">
    <source>
        <dbReference type="Pfam" id="PF07944"/>
    </source>
</evidence>
<dbReference type="InterPro" id="IPR012878">
    <property type="entry name" value="Beta-AFase-like_GH127_cat"/>
</dbReference>
<dbReference type="InterPro" id="IPR008928">
    <property type="entry name" value="6-hairpin_glycosidase_sf"/>
</dbReference>
<comment type="caution">
    <text evidence="2">The sequence shown here is derived from an EMBL/GenBank/DDBJ whole genome shotgun (WGS) entry which is preliminary data.</text>
</comment>
<gene>
    <name evidence="2" type="ORF">S12H4_21948</name>
</gene>
<proteinExistence type="predicted"/>